<organism evidence="1 2">
    <name type="scientific">Phrynosoma platyrhinos</name>
    <name type="common">Desert horned lizard</name>
    <dbReference type="NCBI Taxonomy" id="52577"/>
    <lineage>
        <taxon>Eukaryota</taxon>
        <taxon>Metazoa</taxon>
        <taxon>Chordata</taxon>
        <taxon>Craniata</taxon>
        <taxon>Vertebrata</taxon>
        <taxon>Euteleostomi</taxon>
        <taxon>Lepidosauria</taxon>
        <taxon>Squamata</taxon>
        <taxon>Bifurcata</taxon>
        <taxon>Unidentata</taxon>
        <taxon>Episquamata</taxon>
        <taxon>Toxicofera</taxon>
        <taxon>Iguania</taxon>
        <taxon>Phrynosomatidae</taxon>
        <taxon>Phrynosomatinae</taxon>
        <taxon>Phrynosoma</taxon>
    </lineage>
</organism>
<dbReference type="Gene3D" id="3.60.10.10">
    <property type="entry name" value="Endonuclease/exonuclease/phosphatase"/>
    <property type="match status" value="1"/>
</dbReference>
<dbReference type="InterPro" id="IPR036691">
    <property type="entry name" value="Endo/exonu/phosph_ase_sf"/>
</dbReference>
<sequence>MFCTELNQPTLPNIRKWKGPRGCWKGVVSEKTSNHPQKNVEHSGFLWDTTAGIDLKDVAFQENGQTNGNGRHPCPQSYIAHFKVGMNDLTLVNLHLDPLVSVGENAVKNHNSHKSAAFAQTLQETLKECDVLSDRVTTDEMHCKL</sequence>
<dbReference type="EMBL" id="JAIPUX010000521">
    <property type="protein sequence ID" value="KAH0627183.1"/>
    <property type="molecule type" value="Genomic_DNA"/>
</dbReference>
<name>A0ABQ7TC13_PHRPL</name>
<dbReference type="Proteomes" id="UP000826234">
    <property type="component" value="Unassembled WGS sequence"/>
</dbReference>
<keyword evidence="2" id="KW-1185">Reference proteome</keyword>
<comment type="caution">
    <text evidence="1">The sequence shown here is derived from an EMBL/GenBank/DDBJ whole genome shotgun (WGS) entry which is preliminary data.</text>
</comment>
<protein>
    <submittedName>
        <fullName evidence="1">Uncharacterized protein</fullName>
    </submittedName>
</protein>
<evidence type="ECO:0000313" key="1">
    <source>
        <dbReference type="EMBL" id="KAH0627183.1"/>
    </source>
</evidence>
<proteinExistence type="predicted"/>
<reference evidence="1 2" key="1">
    <citation type="journal article" date="2022" name="Gigascience">
        <title>A chromosome-level genome assembly and annotation of the desert horned lizard, Phrynosoma platyrhinos, provides insight into chromosomal rearrangements among reptiles.</title>
        <authorList>
            <person name="Koochekian N."/>
            <person name="Ascanio A."/>
            <person name="Farleigh K."/>
            <person name="Card D.C."/>
            <person name="Schield D.R."/>
            <person name="Castoe T.A."/>
            <person name="Jezkova T."/>
        </authorList>
    </citation>
    <scope>NUCLEOTIDE SEQUENCE [LARGE SCALE GENOMIC DNA]</scope>
    <source>
        <strain evidence="1">NK-2021</strain>
    </source>
</reference>
<accession>A0ABQ7TC13</accession>
<gene>
    <name evidence="1" type="ORF">JD844_002648</name>
</gene>
<evidence type="ECO:0000313" key="2">
    <source>
        <dbReference type="Proteomes" id="UP000826234"/>
    </source>
</evidence>